<keyword evidence="4" id="KW-0472">Membrane</keyword>
<dbReference type="InterPro" id="IPR018060">
    <property type="entry name" value="HTH_AraC"/>
</dbReference>
<comment type="caution">
    <text evidence="6">The sequence shown here is derived from an EMBL/GenBank/DDBJ whole genome shotgun (WGS) entry which is preliminary data.</text>
</comment>
<proteinExistence type="predicted"/>
<dbReference type="Gene3D" id="3.30.450.20">
    <property type="entry name" value="PAS domain"/>
    <property type="match status" value="1"/>
</dbReference>
<accession>A0A972GZ34</accession>
<dbReference type="GO" id="GO:0003700">
    <property type="term" value="F:DNA-binding transcription factor activity"/>
    <property type="evidence" value="ECO:0007669"/>
    <property type="project" value="InterPro"/>
</dbReference>
<dbReference type="SUPFAM" id="SSF46689">
    <property type="entry name" value="Homeodomain-like"/>
    <property type="match status" value="2"/>
</dbReference>
<feature type="transmembrane region" description="Helical" evidence="4">
    <location>
        <begin position="12"/>
        <end position="36"/>
    </location>
</feature>
<reference evidence="6" key="1">
    <citation type="submission" date="2019-10" db="EMBL/GenBank/DDBJ databases">
        <title>Description of Paenibacillus glebae sp. nov.</title>
        <authorList>
            <person name="Carlier A."/>
            <person name="Qi S."/>
        </authorList>
    </citation>
    <scope>NUCLEOTIDE SEQUENCE</scope>
    <source>
        <strain evidence="6">LMG 31456</strain>
    </source>
</reference>
<keyword evidence="2" id="KW-0238">DNA-binding</keyword>
<evidence type="ECO:0000313" key="6">
    <source>
        <dbReference type="EMBL" id="NOU96452.1"/>
    </source>
</evidence>
<gene>
    <name evidence="6" type="ORF">GC093_25015</name>
</gene>
<keyword evidence="4" id="KW-0812">Transmembrane</keyword>
<feature type="transmembrane region" description="Helical" evidence="4">
    <location>
        <begin position="288"/>
        <end position="311"/>
    </location>
</feature>
<evidence type="ECO:0000256" key="4">
    <source>
        <dbReference type="SAM" id="Phobius"/>
    </source>
</evidence>
<name>A0A972GZ34_9BACL</name>
<dbReference type="AlphaFoldDB" id="A0A972GZ34"/>
<evidence type="ECO:0000259" key="5">
    <source>
        <dbReference type="PROSITE" id="PS01124"/>
    </source>
</evidence>
<keyword evidence="1" id="KW-0805">Transcription regulation</keyword>
<dbReference type="PANTHER" id="PTHR43280">
    <property type="entry name" value="ARAC-FAMILY TRANSCRIPTIONAL REGULATOR"/>
    <property type="match status" value="1"/>
</dbReference>
<dbReference type="GO" id="GO:0043565">
    <property type="term" value="F:sequence-specific DNA binding"/>
    <property type="evidence" value="ECO:0007669"/>
    <property type="project" value="InterPro"/>
</dbReference>
<dbReference type="Proteomes" id="UP000641588">
    <property type="component" value="Unassembled WGS sequence"/>
</dbReference>
<evidence type="ECO:0000256" key="3">
    <source>
        <dbReference type="ARBA" id="ARBA00023163"/>
    </source>
</evidence>
<evidence type="ECO:0000313" key="7">
    <source>
        <dbReference type="Proteomes" id="UP000641588"/>
    </source>
</evidence>
<dbReference type="EMBL" id="WHOD01000097">
    <property type="protein sequence ID" value="NOU96452.1"/>
    <property type="molecule type" value="Genomic_DNA"/>
</dbReference>
<dbReference type="PROSITE" id="PS01124">
    <property type="entry name" value="HTH_ARAC_FAMILY_2"/>
    <property type="match status" value="1"/>
</dbReference>
<organism evidence="6 7">
    <name type="scientific">Paenibacillus foliorum</name>
    <dbReference type="NCBI Taxonomy" id="2654974"/>
    <lineage>
        <taxon>Bacteria</taxon>
        <taxon>Bacillati</taxon>
        <taxon>Bacillota</taxon>
        <taxon>Bacilli</taxon>
        <taxon>Bacillales</taxon>
        <taxon>Paenibacillaceae</taxon>
        <taxon>Paenibacillus</taxon>
    </lineage>
</organism>
<dbReference type="SMART" id="SM00342">
    <property type="entry name" value="HTH_ARAC"/>
    <property type="match status" value="1"/>
</dbReference>
<dbReference type="Pfam" id="PF12833">
    <property type="entry name" value="HTH_18"/>
    <property type="match status" value="1"/>
</dbReference>
<dbReference type="Gene3D" id="1.10.10.60">
    <property type="entry name" value="Homeodomain-like"/>
    <property type="match status" value="2"/>
</dbReference>
<keyword evidence="7" id="KW-1185">Reference proteome</keyword>
<dbReference type="InterPro" id="IPR009057">
    <property type="entry name" value="Homeodomain-like_sf"/>
</dbReference>
<dbReference type="PANTHER" id="PTHR43280:SF10">
    <property type="entry name" value="REGULATORY PROTEIN POCR"/>
    <property type="match status" value="1"/>
</dbReference>
<evidence type="ECO:0000256" key="2">
    <source>
        <dbReference type="ARBA" id="ARBA00023125"/>
    </source>
</evidence>
<protein>
    <submittedName>
        <fullName evidence="6">Helix-turn-helix domain-containing protein</fullName>
    </submittedName>
</protein>
<evidence type="ECO:0000256" key="1">
    <source>
        <dbReference type="ARBA" id="ARBA00023015"/>
    </source>
</evidence>
<sequence>MRGFDLRTSKYFYRLLIFCFCLSMLPVICLGLFSVYKASGAIQIKVNEANINVINQTRMRVEQLLKAIDNVSTQAIESALLKNAVSQPFSEQNYKDINELVDALIHIQTYELRISDVELHSFKQNWMIIGGGFQQAVNSPLQGVFPAIKKTSAWVSDNSLYPRTAGYPGISLIKSVPVNTIVPEGAILLHMPYMELNQMIEGSSGSGKVLILDADYRIIATDHNNKAGQLLKEKELRDGFAASDARQGDFQAHYNNESVNVVYIRSSYNDWIYASIIPYDVVTQDARAISWATLWTCLVIMLAIAVFTLLGSKRMYLPIRRIYESVQTPTGEELSENRSDELLYIGKRIDFLINSQQQMEAVVGNQSRQLKDFFVLKLFNGQLSPSEVREKISQFELPRWRWHAVLALQIDTLEQTNYGERDKDLLMFAMSNIAGEVIPSSSRYNPILIDRFQVTLIGGNHTEVSAFREYVSSMAEKIQKAAADYVKLKVSIGISQPFDEVLQTPAAFRESLDALKYRMRLGEEAILDITDVKPQRELTRYYPKLLGEELLHAVQFLDQKKAAELLSEWMRTLIKVPLSHREYQVALARLLVEVIGLLQDEGIAFQPLQGEASSLFEQLFNLHTPEETEAWLWKSIIVPVIEAQRKQRESQAVSLSVQVIELIQEKFDTDLTLEWCASRLNYAPDYIRKLFRKETGMNFSDYLSNYRHLMARKWLAETDMKIHEIAQKLKYNNAQNFIRNFRKMEGVTPGQYRAQVNLSDEE</sequence>
<keyword evidence="3" id="KW-0804">Transcription</keyword>
<keyword evidence="4" id="KW-1133">Transmembrane helix</keyword>
<feature type="domain" description="HTH araC/xylS-type" evidence="5">
    <location>
        <begin position="657"/>
        <end position="755"/>
    </location>
</feature>